<dbReference type="PANTHER" id="PTHR30069:SF46">
    <property type="entry name" value="OAR PROTEIN"/>
    <property type="match status" value="1"/>
</dbReference>
<proteinExistence type="predicted"/>
<dbReference type="Proteomes" id="UP000321820">
    <property type="component" value="Chromosome"/>
</dbReference>
<keyword evidence="4" id="KW-0812">Transmembrane</keyword>
<dbReference type="GO" id="GO:0044718">
    <property type="term" value="P:siderophore transmembrane transport"/>
    <property type="evidence" value="ECO:0007669"/>
    <property type="project" value="TreeGrafter"/>
</dbReference>
<organism evidence="9 10">
    <name type="scientific">Terriglobus albidus</name>
    <dbReference type="NCBI Taxonomy" id="1592106"/>
    <lineage>
        <taxon>Bacteria</taxon>
        <taxon>Pseudomonadati</taxon>
        <taxon>Acidobacteriota</taxon>
        <taxon>Terriglobia</taxon>
        <taxon>Terriglobales</taxon>
        <taxon>Acidobacteriaceae</taxon>
        <taxon>Terriglobus</taxon>
    </lineage>
</organism>
<dbReference type="OrthoDB" id="97893at2"/>
<feature type="signal peptide" evidence="7">
    <location>
        <begin position="1"/>
        <end position="37"/>
    </location>
</feature>
<dbReference type="Pfam" id="PF13620">
    <property type="entry name" value="CarboxypepD_reg"/>
    <property type="match status" value="1"/>
</dbReference>
<dbReference type="GO" id="GO:0009279">
    <property type="term" value="C:cell outer membrane"/>
    <property type="evidence" value="ECO:0007669"/>
    <property type="project" value="UniProtKB-SubCell"/>
</dbReference>
<keyword evidence="3" id="KW-1134">Transmembrane beta strand</keyword>
<keyword evidence="6" id="KW-0998">Cell outer membrane</keyword>
<evidence type="ECO:0000256" key="4">
    <source>
        <dbReference type="ARBA" id="ARBA00022692"/>
    </source>
</evidence>
<dbReference type="GO" id="GO:0030246">
    <property type="term" value="F:carbohydrate binding"/>
    <property type="evidence" value="ECO:0007669"/>
    <property type="project" value="InterPro"/>
</dbReference>
<reference evidence="9 10" key="1">
    <citation type="submission" date="2019-08" db="EMBL/GenBank/DDBJ databases">
        <title>Complete genome sequence of Terriglobus albidus strain ORNL.</title>
        <authorList>
            <person name="Podar M."/>
        </authorList>
    </citation>
    <scope>NUCLEOTIDE SEQUENCE [LARGE SCALE GENOMIC DNA]</scope>
    <source>
        <strain evidence="9 10">ORNL</strain>
    </source>
</reference>
<evidence type="ECO:0000259" key="8">
    <source>
        <dbReference type="Pfam" id="PF25183"/>
    </source>
</evidence>
<keyword evidence="9" id="KW-0645">Protease</keyword>
<comment type="subcellular location">
    <subcellularLocation>
        <location evidence="1">Cell outer membrane</location>
        <topology evidence="1">Multi-pass membrane protein</topology>
    </subcellularLocation>
</comment>
<keyword evidence="7" id="KW-0732">Signal</keyword>
<evidence type="ECO:0000256" key="7">
    <source>
        <dbReference type="SAM" id="SignalP"/>
    </source>
</evidence>
<evidence type="ECO:0000313" key="10">
    <source>
        <dbReference type="Proteomes" id="UP000321820"/>
    </source>
</evidence>
<dbReference type="Gene3D" id="2.60.40.1120">
    <property type="entry name" value="Carboxypeptidase-like, regulatory domain"/>
    <property type="match status" value="1"/>
</dbReference>
<evidence type="ECO:0000256" key="5">
    <source>
        <dbReference type="ARBA" id="ARBA00023136"/>
    </source>
</evidence>
<dbReference type="Pfam" id="PF25183">
    <property type="entry name" value="OMP_b-brl_4"/>
    <property type="match status" value="1"/>
</dbReference>
<dbReference type="InterPro" id="IPR013784">
    <property type="entry name" value="Carb-bd-like_fold"/>
</dbReference>
<evidence type="ECO:0000256" key="1">
    <source>
        <dbReference type="ARBA" id="ARBA00004571"/>
    </source>
</evidence>
<dbReference type="AlphaFoldDB" id="A0A5B9E8J0"/>
<dbReference type="InterPro" id="IPR039426">
    <property type="entry name" value="TonB-dep_rcpt-like"/>
</dbReference>
<dbReference type="SUPFAM" id="SSF56935">
    <property type="entry name" value="Porins"/>
    <property type="match status" value="1"/>
</dbReference>
<accession>A0A5B9E8J0</accession>
<name>A0A5B9E8J0_9BACT</name>
<protein>
    <submittedName>
        <fullName evidence="9">Carboxypeptidase regulatory-like domain-containing protein</fullName>
    </submittedName>
</protein>
<dbReference type="PANTHER" id="PTHR30069">
    <property type="entry name" value="TONB-DEPENDENT OUTER MEMBRANE RECEPTOR"/>
    <property type="match status" value="1"/>
</dbReference>
<gene>
    <name evidence="9" type="ORF">FTW19_08960</name>
</gene>
<dbReference type="InterPro" id="IPR057601">
    <property type="entry name" value="Oar-like_b-barrel"/>
</dbReference>
<sequence length="1063" mass="114624">MSCLKQIPRRGCDPLLRRIFSLCLFAGLRMFAQTSTANVTGTVVDVTTARIPDANVKLLNILTGAESNSRTNHFGMFFLPGVIPGDYTLEIDRSGFAAIQITGLTLHVGDTKNFLIRMPVGPVAQTVDVNQSEASFDTGNISVGTVVDRGFVANMPLNGRSFQDLIAMTPGVTTQSPQTTGESFGARGSFSVNGQRIDGNGYFVDGVSANVGAGLLTGHQKIPSDGSLAALTALGTTQSLVAVDALQEFRVMTSTYPPEYGRLPGGQFTFLTHSGTNTAHGSLFNYVRTDAADATDWYTSFNKADRRTAYHQDDFGGTLGVPIILPGIYRGIDKTFIFLSYEGLNVRQPSAPQVQFVPDVTLHGDALPLQAVLNLFPQVNHAFSLPSAISTGLAPYPGGATSYPGIVNATSVRLDHTLSSKLSGFLRYGETPSRSEAGNLSSLTQVHADTRTFTLGATAQLASRINNELRIGYAASHSSLTTTLDNYYYSLDLNFGTRLNPLIGIPPSSESASAAVFIQIPGAGPSEIKTDRASSALRQWNIRDTFNAQAGRRLLRFGIDQRQIVSTIKPPALSIEADFFSTDSLLQNRASAISITRSVPATPIFQQFAAFLQDQWRVSQSFTITSGLRWEASPPPHGKNGLDAYTLLGDIADPSRLTLAPRGTPLWHTAKFNIAPSVGGVWALKSTPGGELLIRAGAGIFFATANRPAAEAFSALGFSATNHPINVPVPVTPAQLDFSATPPGPYINTAAFAFPPHLQLPYALQWNIGIEKSLGKRQTLNISWVGTNGRRLLQKQRTNISSENPMFGEVYFFPGHLTSSYQALQIKFQRAISHGLQVLGNYGWSHTLDYGSTDPAFPLTRGNSDLDVRQNFQTALSWDENLRPGGKMSQALIGGWGVDARLAIRTAFPIQPLGNIFSDPASGNRYYSGVDLIPGRQLYLYGTQYPGGRMINGGPNVAAPAFALPDGARGGTAPRNLLRGFGAYQTNLALRREFALRTKAKLQVRLDAFNIFNHPEFGYIDPTLTDTLFGQATLMLNQSFGSTGSLYEPGGPRSLQISLRLHF</sequence>
<evidence type="ECO:0000256" key="2">
    <source>
        <dbReference type="ARBA" id="ARBA00022448"/>
    </source>
</evidence>
<keyword evidence="2" id="KW-0813">Transport</keyword>
<keyword evidence="9" id="KW-0378">Hydrolase</keyword>
<evidence type="ECO:0000256" key="6">
    <source>
        <dbReference type="ARBA" id="ARBA00023237"/>
    </source>
</evidence>
<dbReference type="KEGG" id="talb:FTW19_08960"/>
<dbReference type="EMBL" id="CP042806">
    <property type="protein sequence ID" value="QEE28109.1"/>
    <property type="molecule type" value="Genomic_DNA"/>
</dbReference>
<dbReference type="Gene3D" id="2.40.170.20">
    <property type="entry name" value="TonB-dependent receptor, beta-barrel domain"/>
    <property type="match status" value="1"/>
</dbReference>
<keyword evidence="10" id="KW-1185">Reference proteome</keyword>
<dbReference type="InterPro" id="IPR036942">
    <property type="entry name" value="Beta-barrel_TonB_sf"/>
</dbReference>
<dbReference type="GO" id="GO:0015344">
    <property type="term" value="F:siderophore uptake transmembrane transporter activity"/>
    <property type="evidence" value="ECO:0007669"/>
    <property type="project" value="TreeGrafter"/>
</dbReference>
<feature type="domain" description="TonB-dependent transporter Oar-like beta-barrel" evidence="8">
    <location>
        <begin position="272"/>
        <end position="1034"/>
    </location>
</feature>
<keyword evidence="9" id="KW-0121">Carboxypeptidase</keyword>
<evidence type="ECO:0000256" key="3">
    <source>
        <dbReference type="ARBA" id="ARBA00022452"/>
    </source>
</evidence>
<feature type="chain" id="PRO_5022736172" evidence="7">
    <location>
        <begin position="38"/>
        <end position="1063"/>
    </location>
</feature>
<keyword evidence="5" id="KW-0472">Membrane</keyword>
<dbReference type="GO" id="GO:0004180">
    <property type="term" value="F:carboxypeptidase activity"/>
    <property type="evidence" value="ECO:0007669"/>
    <property type="project" value="UniProtKB-KW"/>
</dbReference>
<dbReference type="SUPFAM" id="SSF49452">
    <property type="entry name" value="Starch-binding domain-like"/>
    <property type="match status" value="1"/>
</dbReference>
<evidence type="ECO:0000313" key="9">
    <source>
        <dbReference type="EMBL" id="QEE28109.1"/>
    </source>
</evidence>